<dbReference type="Proteomes" id="UP001497535">
    <property type="component" value="Unassembled WGS sequence"/>
</dbReference>
<proteinExistence type="predicted"/>
<accession>A0ACB0Y2A3</accession>
<dbReference type="EMBL" id="CAVMJV010000005">
    <property type="protein sequence ID" value="CAK5028829.1"/>
    <property type="molecule type" value="Genomic_DNA"/>
</dbReference>
<evidence type="ECO:0000313" key="2">
    <source>
        <dbReference type="Proteomes" id="UP001497535"/>
    </source>
</evidence>
<name>A0ACB0Y2A3_MELEN</name>
<sequence length="81" mass="8961">MTRIARRMKNRTKPIEFLGGQGLDVLSHALISEAIGYECTSMGFAILGNDLATIPIINAGSDEIKKKFLRRLIEEPVLAVF</sequence>
<keyword evidence="2" id="KW-1185">Reference proteome</keyword>
<evidence type="ECO:0000313" key="1">
    <source>
        <dbReference type="EMBL" id="CAK5028829.1"/>
    </source>
</evidence>
<comment type="caution">
    <text evidence="1">The sequence shown here is derived from an EMBL/GenBank/DDBJ whole genome shotgun (WGS) entry which is preliminary data.</text>
</comment>
<gene>
    <name evidence="1" type="ORF">MENTE1834_LOCUS6723</name>
</gene>
<reference evidence="1" key="1">
    <citation type="submission" date="2023-11" db="EMBL/GenBank/DDBJ databases">
        <authorList>
            <person name="Poullet M."/>
        </authorList>
    </citation>
    <scope>NUCLEOTIDE SEQUENCE</scope>
    <source>
        <strain evidence="1">E1834</strain>
    </source>
</reference>
<protein>
    <submittedName>
        <fullName evidence="1">Uncharacterized protein</fullName>
    </submittedName>
</protein>
<organism evidence="1 2">
    <name type="scientific">Meloidogyne enterolobii</name>
    <name type="common">Root-knot nematode worm</name>
    <name type="synonym">Meloidogyne mayaguensis</name>
    <dbReference type="NCBI Taxonomy" id="390850"/>
    <lineage>
        <taxon>Eukaryota</taxon>
        <taxon>Metazoa</taxon>
        <taxon>Ecdysozoa</taxon>
        <taxon>Nematoda</taxon>
        <taxon>Chromadorea</taxon>
        <taxon>Rhabditida</taxon>
        <taxon>Tylenchina</taxon>
        <taxon>Tylenchomorpha</taxon>
        <taxon>Tylenchoidea</taxon>
        <taxon>Meloidogynidae</taxon>
        <taxon>Meloidogyninae</taxon>
        <taxon>Meloidogyne</taxon>
    </lineage>
</organism>